<organism evidence="2 3">
    <name type="scientific">Marasmiellus scandens</name>
    <dbReference type="NCBI Taxonomy" id="2682957"/>
    <lineage>
        <taxon>Eukaryota</taxon>
        <taxon>Fungi</taxon>
        <taxon>Dikarya</taxon>
        <taxon>Basidiomycota</taxon>
        <taxon>Agaricomycotina</taxon>
        <taxon>Agaricomycetes</taxon>
        <taxon>Agaricomycetidae</taxon>
        <taxon>Agaricales</taxon>
        <taxon>Marasmiineae</taxon>
        <taxon>Omphalotaceae</taxon>
        <taxon>Marasmiellus</taxon>
    </lineage>
</organism>
<feature type="transmembrane region" description="Helical" evidence="1">
    <location>
        <begin position="338"/>
        <end position="363"/>
    </location>
</feature>
<comment type="caution">
    <text evidence="2">The sequence shown here is derived from an EMBL/GenBank/DDBJ whole genome shotgun (WGS) entry which is preliminary data.</text>
</comment>
<keyword evidence="1" id="KW-0812">Transmembrane</keyword>
<evidence type="ECO:0000256" key="1">
    <source>
        <dbReference type="SAM" id="Phobius"/>
    </source>
</evidence>
<protein>
    <submittedName>
        <fullName evidence="2">Uncharacterized protein</fullName>
    </submittedName>
</protein>
<evidence type="ECO:0000313" key="2">
    <source>
        <dbReference type="EMBL" id="KAK7464924.1"/>
    </source>
</evidence>
<gene>
    <name evidence="2" type="ORF">VKT23_006132</name>
</gene>
<name>A0ABR1JVP6_9AGAR</name>
<reference evidence="2 3" key="1">
    <citation type="submission" date="2024-01" db="EMBL/GenBank/DDBJ databases">
        <title>A draft genome for the cacao thread blight pathogen Marasmiellus scandens.</title>
        <authorList>
            <person name="Baruah I.K."/>
            <person name="Leung J."/>
            <person name="Bukari Y."/>
            <person name="Amoako-Attah I."/>
            <person name="Meinhardt L.W."/>
            <person name="Bailey B.A."/>
            <person name="Cohen S.P."/>
        </authorList>
    </citation>
    <scope>NUCLEOTIDE SEQUENCE [LARGE SCALE GENOMIC DNA]</scope>
    <source>
        <strain evidence="2 3">GH-19</strain>
    </source>
</reference>
<accession>A0ABR1JVP6</accession>
<evidence type="ECO:0000313" key="3">
    <source>
        <dbReference type="Proteomes" id="UP001498398"/>
    </source>
</evidence>
<keyword evidence="1" id="KW-0472">Membrane</keyword>
<dbReference type="EMBL" id="JBANRG010000007">
    <property type="protein sequence ID" value="KAK7464924.1"/>
    <property type="molecule type" value="Genomic_DNA"/>
</dbReference>
<dbReference type="Gene3D" id="2.60.120.260">
    <property type="entry name" value="Galactose-binding domain-like"/>
    <property type="match status" value="1"/>
</dbReference>
<sequence>MSDETVIIVHDSLGLIFWSSYNSSHKLVEVPEDPFHPMFNGTFYWINLNSSVDITNGLFISFRGIPPITIYGFTPPLGYNQSYGLPGSGTTNLPLPLKPPPGTGGPLLTIDSDLDSDIYAPNLLVLDYTTYPVSDKYHNLTGETILVDDTSPEIHWKGNWTMNKDEEMTVAVQTLPDVDILRQWWPHGNSTHSCQATNQDSFTFRFKGTSIKVVGSYPGVLDSGFQFPNNFFLSLNFTLDTTFHRQDFSGPGDGPPAHFTYFSVDSLDPNENHTLTMSVIDKEIEKNTSSPFQIRIDYLTYTPSFTNLFGKPDLSGEFSSDGPTTASTGNNGSSSVRIGAVAGGVIGGIILFALMALATWLCWRKRRSLKSFQDITQTMMETPTAFTLRAPIQPNTHSEKAKIIAASTSPHILARRHSFNGFSSTSTRGAEEFQTIPDLAVSRLLPSTDQTNLQANDIDVHENPILGAVEDGEERPAENGYRELMTRIDILTAAFRRYAGPPEYVSEYRSEAGQ</sequence>
<proteinExistence type="predicted"/>
<keyword evidence="1" id="KW-1133">Transmembrane helix</keyword>
<keyword evidence="3" id="KW-1185">Reference proteome</keyword>
<dbReference type="Proteomes" id="UP001498398">
    <property type="component" value="Unassembled WGS sequence"/>
</dbReference>